<evidence type="ECO:0000256" key="2">
    <source>
        <dbReference type="PROSITE-ProRule" id="PRU00335"/>
    </source>
</evidence>
<dbReference type="RefSeq" id="WP_031576620.1">
    <property type="nucleotide sequence ID" value="NZ_FNDZ01000005.1"/>
</dbReference>
<reference evidence="4 5" key="1">
    <citation type="submission" date="2016-10" db="EMBL/GenBank/DDBJ databases">
        <authorList>
            <person name="de Groot N.N."/>
        </authorList>
    </citation>
    <scope>NUCLEOTIDE SEQUENCE [LARGE SCALE GENOMIC DNA]</scope>
    <source>
        <strain evidence="4 5">CGMCC 1.5058</strain>
    </source>
</reference>
<dbReference type="PANTHER" id="PTHR43479:SF8">
    <property type="entry name" value="TRANSCRIPTIONAL REGULATOR, TETR FAMILY"/>
    <property type="match status" value="1"/>
</dbReference>
<sequence length="190" mass="21677">MNKKEALLHAAVHLMGEQGFEKTSVSQIVKEAGVAQGTFYLYFQSKSALVLSIAQSIIEDLLSEAKEFPDVAETSLEEFLRSLTDLTFSMTRKHKKLIGFVYSGTAYYSSFKEWELLYEPYYAWLSGKLRYYQEQHLLKDVYETDHLANYLVGLLEHGAEQVHLTEAKGFTEEISKSTLHTFILEALKAS</sequence>
<feature type="DNA-binding region" description="H-T-H motif" evidence="2">
    <location>
        <begin position="24"/>
        <end position="43"/>
    </location>
</feature>
<dbReference type="PROSITE" id="PS01081">
    <property type="entry name" value="HTH_TETR_1"/>
    <property type="match status" value="1"/>
</dbReference>
<keyword evidence="1 2" id="KW-0238">DNA-binding</keyword>
<dbReference type="InterPro" id="IPR050624">
    <property type="entry name" value="HTH-type_Tx_Regulator"/>
</dbReference>
<dbReference type="SUPFAM" id="SSF46689">
    <property type="entry name" value="Homeodomain-like"/>
    <property type="match status" value="1"/>
</dbReference>
<dbReference type="GO" id="GO:0003677">
    <property type="term" value="F:DNA binding"/>
    <property type="evidence" value="ECO:0007669"/>
    <property type="project" value="UniProtKB-UniRule"/>
</dbReference>
<dbReference type="InterPro" id="IPR009057">
    <property type="entry name" value="Homeodomain-like_sf"/>
</dbReference>
<proteinExistence type="predicted"/>
<accession>A0A1G8PB03</accession>
<evidence type="ECO:0000259" key="3">
    <source>
        <dbReference type="PROSITE" id="PS50977"/>
    </source>
</evidence>
<protein>
    <submittedName>
        <fullName evidence="4">DNA-binding transcriptional regulator, AcrR family</fullName>
    </submittedName>
</protein>
<dbReference type="InterPro" id="IPR023772">
    <property type="entry name" value="DNA-bd_HTH_TetR-type_CS"/>
</dbReference>
<dbReference type="InterPro" id="IPR001647">
    <property type="entry name" value="HTH_TetR"/>
</dbReference>
<dbReference type="PANTHER" id="PTHR43479">
    <property type="entry name" value="ACREF/ENVCD OPERON REPRESSOR-RELATED"/>
    <property type="match status" value="1"/>
</dbReference>
<dbReference type="PRINTS" id="PR00455">
    <property type="entry name" value="HTHTETR"/>
</dbReference>
<feature type="domain" description="HTH tetR-type" evidence="3">
    <location>
        <begin position="1"/>
        <end position="61"/>
    </location>
</feature>
<evidence type="ECO:0000256" key="1">
    <source>
        <dbReference type="ARBA" id="ARBA00023125"/>
    </source>
</evidence>
<name>A0A1G8PB03_9CLOT</name>
<dbReference type="Pfam" id="PF17934">
    <property type="entry name" value="TetR_C_26"/>
    <property type="match status" value="1"/>
</dbReference>
<evidence type="ECO:0000313" key="4">
    <source>
        <dbReference type="EMBL" id="SDI89741.1"/>
    </source>
</evidence>
<evidence type="ECO:0000313" key="5">
    <source>
        <dbReference type="Proteomes" id="UP000183255"/>
    </source>
</evidence>
<dbReference type="Gene3D" id="1.10.357.10">
    <property type="entry name" value="Tetracycline Repressor, domain 2"/>
    <property type="match status" value="1"/>
</dbReference>
<dbReference type="Pfam" id="PF00440">
    <property type="entry name" value="TetR_N"/>
    <property type="match status" value="1"/>
</dbReference>
<dbReference type="EMBL" id="FNDZ01000005">
    <property type="protein sequence ID" value="SDI89741.1"/>
    <property type="molecule type" value="Genomic_DNA"/>
</dbReference>
<dbReference type="AlphaFoldDB" id="A0A1G8PB03"/>
<dbReference type="InterPro" id="IPR041603">
    <property type="entry name" value="YvdT_C"/>
</dbReference>
<organism evidence="4 5">
    <name type="scientific">Proteiniclasticum ruminis</name>
    <dbReference type="NCBI Taxonomy" id="398199"/>
    <lineage>
        <taxon>Bacteria</taxon>
        <taxon>Bacillati</taxon>
        <taxon>Bacillota</taxon>
        <taxon>Clostridia</taxon>
        <taxon>Eubacteriales</taxon>
        <taxon>Clostridiaceae</taxon>
        <taxon>Proteiniclasticum</taxon>
    </lineage>
</organism>
<dbReference type="Proteomes" id="UP000183255">
    <property type="component" value="Unassembled WGS sequence"/>
</dbReference>
<dbReference type="PROSITE" id="PS50977">
    <property type="entry name" value="HTH_TETR_2"/>
    <property type="match status" value="1"/>
</dbReference>
<gene>
    <name evidence="4" type="ORF">SAMN05421804_10549</name>
</gene>